<accession>A0AAV4TY21</accession>
<dbReference type="SUPFAM" id="SSF57667">
    <property type="entry name" value="beta-beta-alpha zinc fingers"/>
    <property type="match status" value="1"/>
</dbReference>
<dbReference type="InterPro" id="IPR036236">
    <property type="entry name" value="Znf_C2H2_sf"/>
</dbReference>
<dbReference type="EMBL" id="BPLR01011890">
    <property type="protein sequence ID" value="GIY49812.1"/>
    <property type="molecule type" value="Genomic_DNA"/>
</dbReference>
<dbReference type="AlphaFoldDB" id="A0AAV4TY21"/>
<gene>
    <name evidence="2" type="ORF">CEXT_723931</name>
</gene>
<evidence type="ECO:0000313" key="3">
    <source>
        <dbReference type="Proteomes" id="UP001054945"/>
    </source>
</evidence>
<dbReference type="InterPro" id="IPR013087">
    <property type="entry name" value="Znf_C2H2_type"/>
</dbReference>
<reference evidence="2 3" key="1">
    <citation type="submission" date="2021-06" db="EMBL/GenBank/DDBJ databases">
        <title>Caerostris extrusa draft genome.</title>
        <authorList>
            <person name="Kono N."/>
            <person name="Arakawa K."/>
        </authorList>
    </citation>
    <scope>NUCLEOTIDE SEQUENCE [LARGE SCALE GENOMIC DNA]</scope>
</reference>
<name>A0AAV4TY21_CAEEX</name>
<comment type="caution">
    <text evidence="2">The sequence shown here is derived from an EMBL/GenBank/DDBJ whole genome shotgun (WGS) entry which is preliminary data.</text>
</comment>
<keyword evidence="3" id="KW-1185">Reference proteome</keyword>
<protein>
    <recommendedName>
        <fullName evidence="1">C2H2-type domain-containing protein</fullName>
    </recommendedName>
</protein>
<evidence type="ECO:0000259" key="1">
    <source>
        <dbReference type="PROSITE" id="PS00028"/>
    </source>
</evidence>
<proteinExistence type="predicted"/>
<sequence>MKADSGAQSDSKYENIDEIPIIQSKINEEAGPIVGLDYVSEMQRLHQDPLYQCFLCSACLTSSSSVIDHLYSLKHKMAFLVNSFRSF</sequence>
<organism evidence="2 3">
    <name type="scientific">Caerostris extrusa</name>
    <name type="common">Bark spider</name>
    <name type="synonym">Caerostris bankana</name>
    <dbReference type="NCBI Taxonomy" id="172846"/>
    <lineage>
        <taxon>Eukaryota</taxon>
        <taxon>Metazoa</taxon>
        <taxon>Ecdysozoa</taxon>
        <taxon>Arthropoda</taxon>
        <taxon>Chelicerata</taxon>
        <taxon>Arachnida</taxon>
        <taxon>Araneae</taxon>
        <taxon>Araneomorphae</taxon>
        <taxon>Entelegynae</taxon>
        <taxon>Araneoidea</taxon>
        <taxon>Araneidae</taxon>
        <taxon>Caerostris</taxon>
    </lineage>
</organism>
<dbReference type="PROSITE" id="PS00028">
    <property type="entry name" value="ZINC_FINGER_C2H2_1"/>
    <property type="match status" value="1"/>
</dbReference>
<feature type="domain" description="C2H2-type" evidence="1">
    <location>
        <begin position="53"/>
        <end position="75"/>
    </location>
</feature>
<evidence type="ECO:0000313" key="2">
    <source>
        <dbReference type="EMBL" id="GIY49812.1"/>
    </source>
</evidence>
<dbReference type="Proteomes" id="UP001054945">
    <property type="component" value="Unassembled WGS sequence"/>
</dbReference>